<proteinExistence type="predicted"/>
<evidence type="ECO:0000256" key="1">
    <source>
        <dbReference type="SAM" id="MobiDB-lite"/>
    </source>
</evidence>
<dbReference type="Proteomes" id="UP000368474">
    <property type="component" value="Unassembled WGS sequence"/>
</dbReference>
<name>A0A5E4SG87_9BURK</name>
<protein>
    <submittedName>
        <fullName evidence="2">Uncharacterized protein</fullName>
    </submittedName>
</protein>
<keyword evidence="3" id="KW-1185">Reference proteome</keyword>
<gene>
    <name evidence="2" type="ORF">PMO31116_00708</name>
</gene>
<reference evidence="2 3" key="1">
    <citation type="submission" date="2019-08" db="EMBL/GenBank/DDBJ databases">
        <authorList>
            <person name="Peeters C."/>
        </authorList>
    </citation>
    <scope>NUCLEOTIDE SEQUENCE [LARGE SCALE GENOMIC DNA]</scope>
    <source>
        <strain evidence="2 3">LMG 31116</strain>
    </source>
</reference>
<dbReference type="RefSeq" id="WP_150565525.1">
    <property type="nucleotide sequence ID" value="NZ_CABPSD010000002.1"/>
</dbReference>
<dbReference type="EMBL" id="CABPSD010000002">
    <property type="protein sequence ID" value="VVD73494.1"/>
    <property type="molecule type" value="Genomic_DNA"/>
</dbReference>
<sequence length="63" mass="6438">MALKTDDTSKTTAPTQPTELSSEEIAQVSGGVGSLRTNMKSAALQTTLGRAMKSVPSGPGPTF</sequence>
<evidence type="ECO:0000313" key="2">
    <source>
        <dbReference type="EMBL" id="VVD73494.1"/>
    </source>
</evidence>
<feature type="compositionally biased region" description="Polar residues" evidence="1">
    <location>
        <begin position="10"/>
        <end position="20"/>
    </location>
</feature>
<dbReference type="AlphaFoldDB" id="A0A5E4SG87"/>
<accession>A0A5E4SG87</accession>
<organism evidence="2 3">
    <name type="scientific">Pandoraea morbifera</name>
    <dbReference type="NCBI Taxonomy" id="2508300"/>
    <lineage>
        <taxon>Bacteria</taxon>
        <taxon>Pseudomonadati</taxon>
        <taxon>Pseudomonadota</taxon>
        <taxon>Betaproteobacteria</taxon>
        <taxon>Burkholderiales</taxon>
        <taxon>Burkholderiaceae</taxon>
        <taxon>Pandoraea</taxon>
    </lineage>
</organism>
<feature type="region of interest" description="Disordered" evidence="1">
    <location>
        <begin position="1"/>
        <end position="25"/>
    </location>
</feature>
<evidence type="ECO:0000313" key="3">
    <source>
        <dbReference type="Proteomes" id="UP000368474"/>
    </source>
</evidence>